<evidence type="ECO:0000256" key="1">
    <source>
        <dbReference type="SAM" id="Coils"/>
    </source>
</evidence>
<keyword evidence="5" id="KW-1185">Reference proteome</keyword>
<evidence type="ECO:0000256" key="2">
    <source>
        <dbReference type="SAM" id="MobiDB-lite"/>
    </source>
</evidence>
<organism evidence="4 5">
    <name type="scientific">Streptomyces phage BillNye</name>
    <dbReference type="NCBI Taxonomy" id="2079426"/>
    <lineage>
        <taxon>Viruses</taxon>
        <taxon>Duplodnaviria</taxon>
        <taxon>Heunggongvirae</taxon>
        <taxon>Uroviricota</taxon>
        <taxon>Caudoviricetes</taxon>
        <taxon>Stanwilliamsviridae</taxon>
        <taxon>Loccivirinae</taxon>
        <taxon>Wilnyevirus</taxon>
        <taxon>Wilnyevirus billnye</taxon>
    </lineage>
</organism>
<dbReference type="GO" id="GO:0008233">
    <property type="term" value="F:peptidase activity"/>
    <property type="evidence" value="ECO:0007669"/>
    <property type="project" value="UniProtKB-KW"/>
</dbReference>
<keyword evidence="1" id="KW-0175">Coiled coil</keyword>
<dbReference type="Pfam" id="PF14550">
    <property type="entry name" value="Peptidase_S78_2"/>
    <property type="match status" value="1"/>
</dbReference>
<feature type="coiled-coil region" evidence="1">
    <location>
        <begin position="378"/>
        <end position="412"/>
    </location>
</feature>
<evidence type="ECO:0000313" key="5">
    <source>
        <dbReference type="Proteomes" id="UP000241925"/>
    </source>
</evidence>
<feature type="region of interest" description="Disordered" evidence="2">
    <location>
        <begin position="416"/>
        <end position="448"/>
    </location>
</feature>
<evidence type="ECO:0000259" key="3">
    <source>
        <dbReference type="Pfam" id="PF14550"/>
    </source>
</evidence>
<name>A0A2L1IVP7_9CAUD</name>
<feature type="domain" description="Phage-like element PBSX protein XkdF" evidence="3">
    <location>
        <begin position="21"/>
        <end position="125"/>
    </location>
</feature>
<dbReference type="OrthoDB" id="3178at10239"/>
<feature type="region of interest" description="Disordered" evidence="2">
    <location>
        <begin position="241"/>
        <end position="334"/>
    </location>
</feature>
<keyword evidence="4" id="KW-0378">Hydrolase</keyword>
<feature type="compositionally biased region" description="Low complexity" evidence="2">
    <location>
        <begin position="302"/>
        <end position="311"/>
    </location>
</feature>
<feature type="compositionally biased region" description="Acidic residues" evidence="2">
    <location>
        <begin position="312"/>
        <end position="323"/>
    </location>
</feature>
<gene>
    <name evidence="4" type="ORF">SEA_BILLNYE_22</name>
</gene>
<dbReference type="GO" id="GO:0046797">
    <property type="term" value="P:viral procapsid maturation"/>
    <property type="evidence" value="ECO:0007669"/>
    <property type="project" value="UniProtKB-KW"/>
</dbReference>
<dbReference type="InterPro" id="IPR027924">
    <property type="entry name" value="XkdF"/>
</dbReference>
<feature type="compositionally biased region" description="Polar residues" evidence="2">
    <location>
        <begin position="241"/>
        <end position="250"/>
    </location>
</feature>
<dbReference type="GO" id="GO:0006508">
    <property type="term" value="P:proteolysis"/>
    <property type="evidence" value="ECO:0007669"/>
    <property type="project" value="UniProtKB-KW"/>
</dbReference>
<dbReference type="Proteomes" id="UP000241925">
    <property type="component" value="Segment"/>
</dbReference>
<protein>
    <submittedName>
        <fullName evidence="4">Capsid maturation protease</fullName>
    </submittedName>
</protein>
<evidence type="ECO:0000313" key="4">
    <source>
        <dbReference type="EMBL" id="AVD99224.1"/>
    </source>
</evidence>
<keyword evidence="4" id="KW-0645">Protease</keyword>
<sequence length="448" mass="48569">MEIKKAQWATDGDTVRLSMPLSKVDQENRLVSGWASLDNADSQGDVVLKEANAKAFSRFRGNIREMHQPIAVGRMVDFREDSYFDPETQKFYNGIFVTVYVSKGAQDTWEKVLDGTLQGFSIGGAILDAETQWVKDANATIRFVKDYELIELSLVDSPANQLANVFSITKAANGTQVMKGMVAETRSENVFWCEDDGIAKTSSDEAVSCGNCGSAMQNIGWFEYDGGDTTEKVAAIVANRNSTSNTSGSQEPIAKQADPANNEGGVIVAEENKTNEAEVDAGSTAPVTDEVTEEGKAESEVESSNETVVENAEVEEPVEEQAAETEKATDNDEVQVDEPDFAKMFGDLQSAIESGLEKNAKQADEAISKATELFENKVNELVAKHTELTDKFESLKKDLGGVEKRLEGVEGETAIKKSGDLGGSTEDTLQKSKGSKWGGRFLGLSDLQ</sequence>
<proteinExistence type="predicted"/>
<dbReference type="EMBL" id="MG757153">
    <property type="protein sequence ID" value="AVD99224.1"/>
    <property type="molecule type" value="Genomic_DNA"/>
</dbReference>
<reference evidence="4 5" key="1">
    <citation type="submission" date="2018-01" db="EMBL/GenBank/DDBJ databases">
        <authorList>
            <person name="Grinwald M.F."/>
            <person name="Tasoff P."/>
            <person name="Simpson K.F."/>
            <person name="Vasser A."/>
            <person name="Shaffer C.D."/>
            <person name="Weston-Hafer K.A."/>
            <person name="Russell D.A."/>
            <person name="Pope W.H."/>
            <person name="Jacobs-Sera D."/>
            <person name="Hendrix R.W."/>
            <person name="Hatfull G.F."/>
        </authorList>
    </citation>
    <scope>NUCLEOTIDE SEQUENCE [LARGE SCALE GENOMIC DNA]</scope>
</reference>
<accession>A0A2L1IVP7</accession>